<feature type="transmembrane region" description="Helical" evidence="1">
    <location>
        <begin position="142"/>
        <end position="159"/>
    </location>
</feature>
<name>A0A0X3TTT3_9RHOB</name>
<evidence type="ECO:0008006" key="4">
    <source>
        <dbReference type="Google" id="ProtNLM"/>
    </source>
</evidence>
<feature type="transmembrane region" description="Helical" evidence="1">
    <location>
        <begin position="118"/>
        <end position="136"/>
    </location>
</feature>
<accession>A0A0X3TTT3</accession>
<sequence length="170" mass="18350">MPSDMTVNSNSSKRQGLAQVVYTIGRRKGRVPGFDWSDRIAHWTIRIPLAGLLFYYGQQKFPSVFTSPGDFGVPAALYILAAFAEILGAAALIVGGVIETFRPQLGKFRLAGDALTRIGGFAGVAAVTGVIIYFYWGALTIADLQVMALGLSAFMLLRGNKYGRKATQRA</sequence>
<keyword evidence="1" id="KW-0812">Transmembrane</keyword>
<evidence type="ECO:0000256" key="1">
    <source>
        <dbReference type="SAM" id="Phobius"/>
    </source>
</evidence>
<dbReference type="Proteomes" id="UP000053690">
    <property type="component" value="Unassembled WGS sequence"/>
</dbReference>
<gene>
    <name evidence="2" type="ORF">AVO44_19560</name>
</gene>
<reference evidence="3" key="1">
    <citation type="submission" date="2015-12" db="EMBL/GenBank/DDBJ databases">
        <authorList>
            <person name="Zhang G."/>
            <person name="Stingl U."/>
        </authorList>
    </citation>
    <scope>NUCLEOTIDE SEQUENCE [LARGE SCALE GENOMIC DNA]</scope>
    <source>
        <strain evidence="3">ZGT108</strain>
    </source>
</reference>
<dbReference type="OrthoDB" id="7867750at2"/>
<dbReference type="RefSeq" id="WP_068340889.1">
    <property type="nucleotide sequence ID" value="NZ_LQBP01000015.1"/>
</dbReference>
<dbReference type="AlphaFoldDB" id="A0A0X3TTT3"/>
<keyword evidence="3" id="KW-1185">Reference proteome</keyword>
<protein>
    <recommendedName>
        <fullName evidence="4">DoxX family protein</fullName>
    </recommendedName>
</protein>
<feature type="transmembrane region" description="Helical" evidence="1">
    <location>
        <begin position="77"/>
        <end position="98"/>
    </location>
</feature>
<dbReference type="EMBL" id="LQBP01000015">
    <property type="protein sequence ID" value="KUJ76650.1"/>
    <property type="molecule type" value="Genomic_DNA"/>
</dbReference>
<comment type="caution">
    <text evidence="2">The sequence shown here is derived from an EMBL/GenBank/DDBJ whole genome shotgun (WGS) entry which is preliminary data.</text>
</comment>
<organism evidence="2 3">
    <name type="scientific">Ruegeria profundi</name>
    <dbReference type="NCBI Taxonomy" id="1685378"/>
    <lineage>
        <taxon>Bacteria</taxon>
        <taxon>Pseudomonadati</taxon>
        <taxon>Pseudomonadota</taxon>
        <taxon>Alphaproteobacteria</taxon>
        <taxon>Rhodobacterales</taxon>
        <taxon>Roseobacteraceae</taxon>
        <taxon>Ruegeria</taxon>
    </lineage>
</organism>
<keyword evidence="1" id="KW-1133">Transmembrane helix</keyword>
<proteinExistence type="predicted"/>
<evidence type="ECO:0000313" key="2">
    <source>
        <dbReference type="EMBL" id="KUJ76650.1"/>
    </source>
</evidence>
<evidence type="ECO:0000313" key="3">
    <source>
        <dbReference type="Proteomes" id="UP000053690"/>
    </source>
</evidence>
<keyword evidence="1" id="KW-0472">Membrane</keyword>